<dbReference type="AlphaFoldDB" id="A0A2X3L0B3"/>
<dbReference type="EMBL" id="UAVU01000009">
    <property type="protein sequence ID" value="SQC92179.1"/>
    <property type="molecule type" value="Genomic_DNA"/>
</dbReference>
<evidence type="ECO:0000256" key="1">
    <source>
        <dbReference type="SAM" id="Phobius"/>
    </source>
</evidence>
<name>A0A2X3L0B3_9ENTR</name>
<accession>A0A2X3L0B3</accession>
<evidence type="ECO:0000313" key="2">
    <source>
        <dbReference type="EMBL" id="SQC92179.1"/>
    </source>
</evidence>
<dbReference type="Proteomes" id="UP000251197">
    <property type="component" value="Unassembled WGS sequence"/>
</dbReference>
<feature type="transmembrane region" description="Helical" evidence="1">
    <location>
        <begin position="21"/>
        <end position="47"/>
    </location>
</feature>
<evidence type="ECO:0000313" key="3">
    <source>
        <dbReference type="Proteomes" id="UP000251197"/>
    </source>
</evidence>
<reference evidence="2 3" key="1">
    <citation type="submission" date="2018-06" db="EMBL/GenBank/DDBJ databases">
        <authorList>
            <consortium name="Pathogen Informatics"/>
            <person name="Doyle S."/>
        </authorList>
    </citation>
    <scope>NUCLEOTIDE SEQUENCE [LARGE SCALE GENOMIC DNA]</scope>
    <source>
        <strain evidence="2 3">NCTC12120</strain>
    </source>
</reference>
<proteinExistence type="predicted"/>
<organism evidence="2 3">
    <name type="scientific">Cedecea neteri</name>
    <dbReference type="NCBI Taxonomy" id="158822"/>
    <lineage>
        <taxon>Bacteria</taxon>
        <taxon>Pseudomonadati</taxon>
        <taxon>Pseudomonadota</taxon>
        <taxon>Gammaproteobacteria</taxon>
        <taxon>Enterobacterales</taxon>
        <taxon>Enterobacteriaceae</taxon>
        <taxon>Cedecea</taxon>
    </lineage>
</organism>
<keyword evidence="1" id="KW-0472">Membrane</keyword>
<keyword evidence="1" id="KW-0812">Transmembrane</keyword>
<keyword evidence="1" id="KW-1133">Transmembrane helix</keyword>
<gene>
    <name evidence="2" type="ORF">NCTC12120_05371</name>
</gene>
<sequence length="67" mass="7922">MRNISSHFFVNQSCSMKNFNIYAINIRILMLFKNLVILIQITLYPLLPSSRTRNYLYVTVILHYPGL</sequence>
<protein>
    <submittedName>
        <fullName evidence="2">Uncharacterized protein</fullName>
    </submittedName>
</protein>